<evidence type="ECO:0000313" key="2">
    <source>
        <dbReference type="Proteomes" id="UP001167864"/>
    </source>
</evidence>
<accession>A0AAW7JW49</accession>
<dbReference type="AlphaFoldDB" id="A0AAW7JW49"/>
<dbReference type="EMBL" id="JAUEHU010000001">
    <property type="protein sequence ID" value="MDN0085931.1"/>
    <property type="molecule type" value="Genomic_DNA"/>
</dbReference>
<comment type="caution">
    <text evidence="1">The sequence shown here is derived from an EMBL/GenBank/DDBJ whole genome shotgun (WGS) entry which is preliminary data.</text>
</comment>
<dbReference type="RefSeq" id="WP_289817492.1">
    <property type="nucleotide sequence ID" value="NZ_JAUEHU010000001.1"/>
</dbReference>
<dbReference type="Proteomes" id="UP001167864">
    <property type="component" value="Unassembled WGS sequence"/>
</dbReference>
<reference evidence="1" key="1">
    <citation type="submission" date="2023-06" db="EMBL/GenBank/DDBJ databases">
        <authorList>
            <person name="Polev D.E."/>
            <person name="Saitova A.T."/>
            <person name="Bogumilchik E.A."/>
            <person name="Kokorina G.I."/>
            <person name="Voskresenskaia E.A."/>
        </authorList>
    </citation>
    <scope>NUCLEOTIDE SEQUENCE</scope>
    <source>
        <strain evidence="1">2145 StPb PI</strain>
    </source>
</reference>
<proteinExistence type="predicted"/>
<evidence type="ECO:0000313" key="1">
    <source>
        <dbReference type="EMBL" id="MDN0085931.1"/>
    </source>
</evidence>
<sequence>MPLNRQGCAASHGPRLYLADGNAHLISKITDFCHQRSHLANFCARSLAFLMDACRAAASADVKVQTFGANNGSFFILRNNARRCASVKVLKSPIFNADVLSVSSLYSCVFCATGELLTELQHNDFIRDIPYVN</sequence>
<organism evidence="1 2">
    <name type="scientific">Yersinia nurmii</name>
    <dbReference type="NCBI Taxonomy" id="685706"/>
    <lineage>
        <taxon>Bacteria</taxon>
        <taxon>Pseudomonadati</taxon>
        <taxon>Pseudomonadota</taxon>
        <taxon>Gammaproteobacteria</taxon>
        <taxon>Enterobacterales</taxon>
        <taxon>Yersiniaceae</taxon>
        <taxon>Yersinia</taxon>
    </lineage>
</organism>
<protein>
    <submittedName>
        <fullName evidence="1">Uncharacterized protein</fullName>
    </submittedName>
</protein>
<gene>
    <name evidence="1" type="ORF">QVN42_00725</name>
</gene>
<name>A0AAW7JW49_9GAMM</name>